<protein>
    <submittedName>
        <fullName evidence="6">Dioxygenase family protein</fullName>
    </submittedName>
</protein>
<feature type="chain" id="PRO_5006596632" evidence="4">
    <location>
        <begin position="39"/>
        <end position="228"/>
    </location>
</feature>
<dbReference type="InterPro" id="IPR000627">
    <property type="entry name" value="Intradiol_dOase_C"/>
</dbReference>
<dbReference type="SUPFAM" id="SSF49482">
    <property type="entry name" value="Aromatic compound dioxygenase"/>
    <property type="match status" value="1"/>
</dbReference>
<dbReference type="PANTHER" id="PTHR33711">
    <property type="entry name" value="DIOXYGENASE, PUTATIVE (AFU_ORTHOLOGUE AFUA_2G02910)-RELATED"/>
    <property type="match status" value="1"/>
</dbReference>
<dbReference type="AlphaFoldDB" id="A0A0S2F5B5"/>
<keyword evidence="7" id="KW-1185">Reference proteome</keyword>
<dbReference type="GO" id="GO:0016702">
    <property type="term" value="F:oxidoreductase activity, acting on single donors with incorporation of molecular oxygen, incorporation of two atoms of oxygen"/>
    <property type="evidence" value="ECO:0007669"/>
    <property type="project" value="InterPro"/>
</dbReference>
<comment type="similarity">
    <text evidence="1">Belongs to the intradiol ring-cleavage dioxygenase family.</text>
</comment>
<accession>A0A0S2F5B5</accession>
<keyword evidence="2 6" id="KW-0223">Dioxygenase</keyword>
<dbReference type="InterPro" id="IPR015889">
    <property type="entry name" value="Intradiol_dOase_core"/>
</dbReference>
<dbReference type="Proteomes" id="UP000060787">
    <property type="component" value="Chromosome"/>
</dbReference>
<evidence type="ECO:0000256" key="4">
    <source>
        <dbReference type="SAM" id="SignalP"/>
    </source>
</evidence>
<evidence type="ECO:0000256" key="3">
    <source>
        <dbReference type="ARBA" id="ARBA00023002"/>
    </source>
</evidence>
<sequence length="228" mass="24775">MPPRARLNSGISLQETIMRSLCLALFLCLAAASASAQAREPIVGLPCEGCDAVFDGLPDQFGSRARIAPLPESGQPMLVTGRVLDQGGKPRSGIIVYAYQTNSDGVYPEPSGARVSHRHGALRAWAQSDAKGRYAFDTIRPGSYPSRDTPQHIHMHVLERGCSSYYIDDIMFLDDPLLTRAEVASRPKRGGAGIGTPLRHKGVWHITRDIHLGQNIPGYQSCRSGREA</sequence>
<evidence type="ECO:0000256" key="2">
    <source>
        <dbReference type="ARBA" id="ARBA00022964"/>
    </source>
</evidence>
<dbReference type="Pfam" id="PF00775">
    <property type="entry name" value="Dioxygenase_C"/>
    <property type="match status" value="1"/>
</dbReference>
<feature type="signal peptide" evidence="4">
    <location>
        <begin position="1"/>
        <end position="38"/>
    </location>
</feature>
<dbReference type="Gene3D" id="2.60.130.10">
    <property type="entry name" value="Aromatic compound dioxygenase"/>
    <property type="match status" value="1"/>
</dbReference>
<feature type="domain" description="Intradiol ring-cleavage dioxygenases" evidence="5">
    <location>
        <begin position="72"/>
        <end position="179"/>
    </location>
</feature>
<dbReference type="GO" id="GO:0008199">
    <property type="term" value="F:ferric iron binding"/>
    <property type="evidence" value="ECO:0007669"/>
    <property type="project" value="InterPro"/>
</dbReference>
<evidence type="ECO:0000313" key="6">
    <source>
        <dbReference type="EMBL" id="ALN78707.1"/>
    </source>
</evidence>
<dbReference type="InterPro" id="IPR050770">
    <property type="entry name" value="Intradiol_RC_Dioxygenase"/>
</dbReference>
<dbReference type="KEGG" id="lab:LA76x_0546"/>
<dbReference type="EMBL" id="CP011129">
    <property type="protein sequence ID" value="ALN78707.1"/>
    <property type="molecule type" value="Genomic_DNA"/>
</dbReference>
<reference evidence="6 7" key="1">
    <citation type="journal article" date="2015" name="BMC Genomics">
        <title>Comparative genomics and metabolic profiling of the genus Lysobacter.</title>
        <authorList>
            <person name="de Bruijn I."/>
            <person name="Cheng X."/>
            <person name="de Jager V."/>
            <person name="Exposito R.G."/>
            <person name="Watrous J."/>
            <person name="Patel N."/>
            <person name="Postma J."/>
            <person name="Dorrestein P.C."/>
            <person name="Kobayashi D."/>
            <person name="Raaijmakers J.M."/>
        </authorList>
    </citation>
    <scope>NUCLEOTIDE SEQUENCE [LARGE SCALE GENOMIC DNA]</scope>
    <source>
        <strain evidence="6 7">76</strain>
    </source>
</reference>
<keyword evidence="3" id="KW-0560">Oxidoreductase</keyword>
<keyword evidence="4" id="KW-0732">Signal</keyword>
<proteinExistence type="inferred from homology"/>
<dbReference type="PATRIC" id="fig|84531.8.peg.572"/>
<evidence type="ECO:0000259" key="5">
    <source>
        <dbReference type="Pfam" id="PF00775"/>
    </source>
</evidence>
<organism evidence="6 7">
    <name type="scientific">Lysobacter antibioticus</name>
    <dbReference type="NCBI Taxonomy" id="84531"/>
    <lineage>
        <taxon>Bacteria</taxon>
        <taxon>Pseudomonadati</taxon>
        <taxon>Pseudomonadota</taxon>
        <taxon>Gammaproteobacteria</taxon>
        <taxon>Lysobacterales</taxon>
        <taxon>Lysobacteraceae</taxon>
        <taxon>Lysobacter</taxon>
    </lineage>
</organism>
<evidence type="ECO:0000313" key="7">
    <source>
        <dbReference type="Proteomes" id="UP000060787"/>
    </source>
</evidence>
<dbReference type="STRING" id="84531.LA76x_0546"/>
<evidence type="ECO:0000256" key="1">
    <source>
        <dbReference type="ARBA" id="ARBA00007825"/>
    </source>
</evidence>
<dbReference type="PANTHER" id="PTHR33711:SF10">
    <property type="entry name" value="INTRADIOL RING-CLEAVAGE DIOXYGENASES DOMAIN-CONTAINING PROTEIN"/>
    <property type="match status" value="1"/>
</dbReference>
<gene>
    <name evidence="6" type="ORF">LA76x_0546</name>
</gene>
<name>A0A0S2F5B5_LYSAN</name>